<dbReference type="CDD" id="cd03468">
    <property type="entry name" value="PolY_like"/>
    <property type="match status" value="1"/>
</dbReference>
<feature type="domain" description="UmuC" evidence="2">
    <location>
        <begin position="19"/>
        <end position="128"/>
    </location>
</feature>
<name>A0ABX1EVF8_9PROT</name>
<organism evidence="3 4">
    <name type="scientific">Falsiroseomonas frigidaquae</name>
    <dbReference type="NCBI Taxonomy" id="487318"/>
    <lineage>
        <taxon>Bacteria</taxon>
        <taxon>Pseudomonadati</taxon>
        <taxon>Pseudomonadota</taxon>
        <taxon>Alphaproteobacteria</taxon>
        <taxon>Acetobacterales</taxon>
        <taxon>Roseomonadaceae</taxon>
        <taxon>Falsiroseomonas</taxon>
    </lineage>
</organism>
<dbReference type="RefSeq" id="WP_168047885.1">
    <property type="nucleotide sequence ID" value="NZ_JAATJR010000002.1"/>
</dbReference>
<evidence type="ECO:0000313" key="4">
    <source>
        <dbReference type="Proteomes" id="UP000765160"/>
    </source>
</evidence>
<dbReference type="PANTHER" id="PTHR35369:SF2">
    <property type="entry name" value="BLR3025 PROTEIN"/>
    <property type="match status" value="1"/>
</dbReference>
<evidence type="ECO:0000259" key="2">
    <source>
        <dbReference type="Pfam" id="PF00817"/>
    </source>
</evidence>
<accession>A0ABX1EVF8</accession>
<dbReference type="InterPro" id="IPR043502">
    <property type="entry name" value="DNA/RNA_pol_sf"/>
</dbReference>
<dbReference type="SUPFAM" id="SSF56672">
    <property type="entry name" value="DNA/RNA polymerases"/>
    <property type="match status" value="1"/>
</dbReference>
<dbReference type="PANTHER" id="PTHR35369">
    <property type="entry name" value="BLR3025 PROTEIN-RELATED"/>
    <property type="match status" value="1"/>
</dbReference>
<protein>
    <submittedName>
        <fullName evidence="3">DNA polymerase Y family protein</fullName>
    </submittedName>
</protein>
<proteinExistence type="predicted"/>
<keyword evidence="1" id="KW-0227">DNA damage</keyword>
<dbReference type="InterPro" id="IPR050356">
    <property type="entry name" value="SulA_CellDiv_inhibitor"/>
</dbReference>
<gene>
    <name evidence="3" type="ORF">HB662_05160</name>
</gene>
<evidence type="ECO:0000313" key="3">
    <source>
        <dbReference type="EMBL" id="NKE44154.1"/>
    </source>
</evidence>
<sequence>MSRRFLALHLTDLAMARIRRAEPELEEAPLATWEASGSRRLLVAVDAAAASRGLAPGQALADAQAIAPELLLRPADRDGDARALHGLALWARRYTPLAAIDPPQGLILDITGCDHLFGGEATLLADALARLQRAGLAVQGAVAGAAATAAALARSRADQPIAVSGIEAALAAPLPLGPALRLDAAELEALARLGLRRVRDLLDQPRGPLARRFGQALLDRLDAVTGRRPHAIQPVQPPPELAESLDLLEPLITRPAIDAALDRLLAGLCAKLRLAGLGARRLALLAWRVDGAVQEVAIGTGLPSRDPAHLRRLFAEGLGGLQPDLGFERMALEARATDRMETGAQTSLGLGARQDWAALAELLDRLGQRLRVQRVAPVASHWPERSVAALDPQAVPPPPPPGWSRPDQPLLRLRRPKPLEVVALLPDAPPASLRWQGMSQRVLRAEGPLRLEPEWWRAESRAERRDAYRVELPCGTRLLVCRGGASGWRLHGYLP</sequence>
<dbReference type="InterPro" id="IPR001126">
    <property type="entry name" value="UmuC"/>
</dbReference>
<dbReference type="EMBL" id="JAAVTX010000002">
    <property type="protein sequence ID" value="NKE44154.1"/>
    <property type="molecule type" value="Genomic_DNA"/>
</dbReference>
<evidence type="ECO:0000256" key="1">
    <source>
        <dbReference type="ARBA" id="ARBA00022763"/>
    </source>
</evidence>
<comment type="caution">
    <text evidence="3">The sequence shown here is derived from an EMBL/GenBank/DDBJ whole genome shotgun (WGS) entry which is preliminary data.</text>
</comment>
<dbReference type="Pfam" id="PF00817">
    <property type="entry name" value="IMS"/>
    <property type="match status" value="1"/>
</dbReference>
<keyword evidence="4" id="KW-1185">Reference proteome</keyword>
<dbReference type="Proteomes" id="UP000765160">
    <property type="component" value="Unassembled WGS sequence"/>
</dbReference>
<reference evidence="3 4" key="1">
    <citation type="submission" date="2020-03" db="EMBL/GenBank/DDBJ databases">
        <title>Roseomonas selenitidurans sp. nov. isolated from soil.</title>
        <authorList>
            <person name="Liu H."/>
        </authorList>
    </citation>
    <scope>NUCLEOTIDE SEQUENCE [LARGE SCALE GENOMIC DNA]</scope>
    <source>
        <strain evidence="3 4">JCM 15073</strain>
    </source>
</reference>